<dbReference type="EMBL" id="QMFY01000001">
    <property type="protein sequence ID" value="RAW02696.1"/>
    <property type="molecule type" value="Genomic_DNA"/>
</dbReference>
<dbReference type="InterPro" id="IPR020818">
    <property type="entry name" value="Chaperonin_GroES"/>
</dbReference>
<comment type="similarity">
    <text evidence="1">Belongs to the GroES chaperonin family.</text>
</comment>
<organism evidence="3 4">
    <name type="scientific">Pseudochryseolinea flava</name>
    <dbReference type="NCBI Taxonomy" id="2059302"/>
    <lineage>
        <taxon>Bacteria</taxon>
        <taxon>Pseudomonadati</taxon>
        <taxon>Bacteroidota</taxon>
        <taxon>Cytophagia</taxon>
        <taxon>Cytophagales</taxon>
        <taxon>Fulvivirgaceae</taxon>
        <taxon>Pseudochryseolinea</taxon>
    </lineage>
</organism>
<dbReference type="GO" id="GO:0005524">
    <property type="term" value="F:ATP binding"/>
    <property type="evidence" value="ECO:0007669"/>
    <property type="project" value="InterPro"/>
</dbReference>
<dbReference type="RefSeq" id="WP_112744913.1">
    <property type="nucleotide sequence ID" value="NZ_QMFY01000001.1"/>
</dbReference>
<protein>
    <submittedName>
        <fullName evidence="3">Co-chaperone GroES</fullName>
    </submittedName>
</protein>
<dbReference type="AlphaFoldDB" id="A0A364Y6H0"/>
<keyword evidence="4" id="KW-1185">Reference proteome</keyword>
<sequence>MKITADNKLKKLIVVGDRVLIKPTQQSEKTASGLYLPPGVQEKEKIQSGYVIKVGPGYPLPLPADEDDVWKGKEEQVKYLPLQSQEGDLAIFLQKGAIEVIYENEKYFIVPQASILMLEREEDL</sequence>
<evidence type="ECO:0000256" key="2">
    <source>
        <dbReference type="ARBA" id="ARBA00023186"/>
    </source>
</evidence>
<evidence type="ECO:0000313" key="4">
    <source>
        <dbReference type="Proteomes" id="UP000251889"/>
    </source>
</evidence>
<evidence type="ECO:0000313" key="3">
    <source>
        <dbReference type="EMBL" id="RAW02696.1"/>
    </source>
</evidence>
<reference evidence="3 4" key="1">
    <citation type="submission" date="2018-06" db="EMBL/GenBank/DDBJ databases">
        <title>Chryseolinea flavus sp. nov., a member of the phylum Bacteroidetes isolated from soil.</title>
        <authorList>
            <person name="Li Y."/>
            <person name="Wang J."/>
        </authorList>
    </citation>
    <scope>NUCLEOTIDE SEQUENCE [LARGE SCALE GENOMIC DNA]</scope>
    <source>
        <strain evidence="3 4">SDU1-6</strain>
    </source>
</reference>
<keyword evidence="2" id="KW-0143">Chaperone</keyword>
<dbReference type="SUPFAM" id="SSF50129">
    <property type="entry name" value="GroES-like"/>
    <property type="match status" value="1"/>
</dbReference>
<dbReference type="GO" id="GO:0051082">
    <property type="term" value="F:unfolded protein binding"/>
    <property type="evidence" value="ECO:0007669"/>
    <property type="project" value="TreeGrafter"/>
</dbReference>
<dbReference type="GO" id="GO:0044183">
    <property type="term" value="F:protein folding chaperone"/>
    <property type="evidence" value="ECO:0007669"/>
    <property type="project" value="InterPro"/>
</dbReference>
<dbReference type="SMART" id="SM00883">
    <property type="entry name" value="Cpn10"/>
    <property type="match status" value="1"/>
</dbReference>
<name>A0A364Y6H0_9BACT</name>
<accession>A0A364Y6H0</accession>
<dbReference type="Gene3D" id="2.30.33.40">
    <property type="entry name" value="GroES chaperonin"/>
    <property type="match status" value="1"/>
</dbReference>
<dbReference type="GO" id="GO:0051087">
    <property type="term" value="F:protein-folding chaperone binding"/>
    <property type="evidence" value="ECO:0007669"/>
    <property type="project" value="TreeGrafter"/>
</dbReference>
<dbReference type="InterPro" id="IPR037124">
    <property type="entry name" value="Chaperonin_GroES_sf"/>
</dbReference>
<dbReference type="PANTHER" id="PTHR10772">
    <property type="entry name" value="10 KDA HEAT SHOCK PROTEIN"/>
    <property type="match status" value="1"/>
</dbReference>
<dbReference type="Pfam" id="PF00166">
    <property type="entry name" value="Cpn10"/>
    <property type="match status" value="1"/>
</dbReference>
<dbReference type="Proteomes" id="UP000251889">
    <property type="component" value="Unassembled WGS sequence"/>
</dbReference>
<dbReference type="GO" id="GO:0046872">
    <property type="term" value="F:metal ion binding"/>
    <property type="evidence" value="ECO:0007669"/>
    <property type="project" value="TreeGrafter"/>
</dbReference>
<proteinExistence type="inferred from homology"/>
<dbReference type="CDD" id="cd00320">
    <property type="entry name" value="cpn10"/>
    <property type="match status" value="1"/>
</dbReference>
<dbReference type="OrthoDB" id="9801482at2"/>
<evidence type="ECO:0000256" key="1">
    <source>
        <dbReference type="ARBA" id="ARBA00006975"/>
    </source>
</evidence>
<gene>
    <name evidence="3" type="ORF">DQQ10_00890</name>
</gene>
<dbReference type="PANTHER" id="PTHR10772:SF58">
    <property type="entry name" value="CO-CHAPERONIN GROES"/>
    <property type="match status" value="1"/>
</dbReference>
<comment type="caution">
    <text evidence="3">The sequence shown here is derived from an EMBL/GenBank/DDBJ whole genome shotgun (WGS) entry which is preliminary data.</text>
</comment>
<dbReference type="InterPro" id="IPR011032">
    <property type="entry name" value="GroES-like_sf"/>
</dbReference>